<comment type="similarity">
    <text evidence="3">Belongs to the fucoxanthin chlorophyll protein family.</text>
</comment>
<dbReference type="AlphaFoldDB" id="A0A9N8EMS2"/>
<dbReference type="GO" id="GO:0030076">
    <property type="term" value="C:light-harvesting complex"/>
    <property type="evidence" value="ECO:0007669"/>
    <property type="project" value="UniProtKB-KW"/>
</dbReference>
<dbReference type="InterPro" id="IPR022796">
    <property type="entry name" value="Chloroa_b-bind"/>
</dbReference>
<dbReference type="GO" id="GO:0016020">
    <property type="term" value="C:membrane"/>
    <property type="evidence" value="ECO:0007669"/>
    <property type="project" value="InterPro"/>
</dbReference>
<comment type="subunit">
    <text evidence="8">The LHC complex of chromophytic algae is composed of fucoxanthin, chlorophyll A and C bound non-covalently by fucoxanthin chlorophyll proteins (FCPs). The ratio of the pigments in LHC; fucoxanthin: chlorophyll C: chlorophyll A; (0.6-1): (0.1-0.3): (1).</text>
</comment>
<evidence type="ECO:0000313" key="12">
    <source>
        <dbReference type="EMBL" id="CAB9524647.1"/>
    </source>
</evidence>
<dbReference type="OrthoDB" id="38230at2759"/>
<dbReference type="GO" id="GO:0016168">
    <property type="term" value="F:chlorophyll binding"/>
    <property type="evidence" value="ECO:0007669"/>
    <property type="project" value="UniProtKB-KW"/>
</dbReference>
<evidence type="ECO:0000313" key="11">
    <source>
        <dbReference type="EMBL" id="CAB9511326.1"/>
    </source>
</evidence>
<feature type="binding site" evidence="9">
    <location>
        <position position="67"/>
    </location>
    <ligand>
        <name>chlorophyll a</name>
        <dbReference type="ChEBI" id="CHEBI:58416"/>
        <label>1</label>
    </ligand>
</feature>
<name>A0A9N8EMS2_9STRA</name>
<proteinExistence type="inferred from homology"/>
<keyword evidence="6" id="KW-0934">Plastid</keyword>
<dbReference type="GO" id="GO:0009765">
    <property type="term" value="P:photosynthesis, light harvesting"/>
    <property type="evidence" value="ECO:0007669"/>
    <property type="project" value="InterPro"/>
</dbReference>
<sequence>MKTAILACLVSGAVAFAPAAKPSTGSALAANKYASEIGAQVPLGFFDPFGVLGAEDDTLFNFLRYAEIKHGRVAMMGVVGYLTTYAGVRAPGHEDVPCGLAALKPENWGSELVTTNMCWTLGFIAFLEWFVMKQGDDAAFPGDLSNGVGADIWNGYDEATKLRKRSIELNNGRAAQMGIFGLVVHETMGNVNVLLPLAK</sequence>
<organism evidence="12 13">
    <name type="scientific">Seminavis robusta</name>
    <dbReference type="NCBI Taxonomy" id="568900"/>
    <lineage>
        <taxon>Eukaryota</taxon>
        <taxon>Sar</taxon>
        <taxon>Stramenopiles</taxon>
        <taxon>Ochrophyta</taxon>
        <taxon>Bacillariophyta</taxon>
        <taxon>Bacillariophyceae</taxon>
        <taxon>Bacillariophycidae</taxon>
        <taxon>Naviculales</taxon>
        <taxon>Naviculaceae</taxon>
        <taxon>Seminavis</taxon>
    </lineage>
</organism>
<dbReference type="Gene3D" id="1.10.3460.10">
    <property type="entry name" value="Chlorophyll a/b binding protein domain"/>
    <property type="match status" value="1"/>
</dbReference>
<evidence type="ECO:0000256" key="7">
    <source>
        <dbReference type="ARBA" id="ARBA00023243"/>
    </source>
</evidence>
<accession>A0A9N8EMS2</accession>
<keyword evidence="4" id="KW-0150">Chloroplast</keyword>
<evidence type="ECO:0000256" key="2">
    <source>
        <dbReference type="ARBA" id="ARBA00004229"/>
    </source>
</evidence>
<dbReference type="EMBL" id="CAICTM010001562">
    <property type="protein sequence ID" value="CAB9524647.1"/>
    <property type="molecule type" value="Genomic_DNA"/>
</dbReference>
<dbReference type="EMBL" id="CAICTM010000478">
    <property type="protein sequence ID" value="CAB9511326.1"/>
    <property type="molecule type" value="Genomic_DNA"/>
</dbReference>
<gene>
    <name evidence="12" type="ORF">SEMRO_1564_G282740.1</name>
    <name evidence="11" type="ORF">SEMRO_479_G151260.1</name>
</gene>
<evidence type="ECO:0000256" key="9">
    <source>
        <dbReference type="PIRSR" id="PIRSR601344-1"/>
    </source>
</evidence>
<dbReference type="SUPFAM" id="SSF103511">
    <property type="entry name" value="Chlorophyll a-b binding protein"/>
    <property type="match status" value="1"/>
</dbReference>
<keyword evidence="9" id="KW-0157">Chromophore</keyword>
<comment type="caution">
    <text evidence="12">The sequence shown here is derived from an EMBL/GenBank/DDBJ whole genome shotgun (WGS) entry which is preliminary data.</text>
</comment>
<dbReference type="InterPro" id="IPR001344">
    <property type="entry name" value="Chloro_AB-bd_pln"/>
</dbReference>
<evidence type="ECO:0000256" key="5">
    <source>
        <dbReference type="ARBA" id="ARBA00022531"/>
    </source>
</evidence>
<comment type="subcellular location">
    <subcellularLocation>
        <location evidence="2">Plastid</location>
        <location evidence="2">Chloroplast</location>
    </subcellularLocation>
</comment>
<dbReference type="PANTHER" id="PTHR21649">
    <property type="entry name" value="CHLOROPHYLL A/B BINDING PROTEIN"/>
    <property type="match status" value="1"/>
</dbReference>
<feature type="signal peptide" evidence="10">
    <location>
        <begin position="1"/>
        <end position="15"/>
    </location>
</feature>
<feature type="binding site" description="axial binding residue" evidence="9">
    <location>
        <position position="72"/>
    </location>
    <ligand>
        <name>chlorophyll b</name>
        <dbReference type="ChEBI" id="CHEBI:61721"/>
        <label>1</label>
    </ligand>
    <ligandPart>
        <name>Mg</name>
        <dbReference type="ChEBI" id="CHEBI:25107"/>
    </ligandPart>
</feature>
<dbReference type="Proteomes" id="UP001153069">
    <property type="component" value="Unassembled WGS sequence"/>
</dbReference>
<keyword evidence="13" id="KW-1185">Reference proteome</keyword>
<evidence type="ECO:0000256" key="6">
    <source>
        <dbReference type="ARBA" id="ARBA00022640"/>
    </source>
</evidence>
<protein>
    <submittedName>
        <fullName evidence="12">Fucoxanthin-chlorophyll a-c binding protein</fullName>
    </submittedName>
</protein>
<keyword evidence="9" id="KW-0148">Chlorophyll</keyword>
<dbReference type="GO" id="GO:0009507">
    <property type="term" value="C:chloroplast"/>
    <property type="evidence" value="ECO:0007669"/>
    <property type="project" value="UniProtKB-SubCell"/>
</dbReference>
<evidence type="ECO:0000256" key="4">
    <source>
        <dbReference type="ARBA" id="ARBA00022528"/>
    </source>
</evidence>
<comment type="function">
    <text evidence="1">The light-harvesting complex (LHC) functions as a light receptor, it captures and delivers excitation energy to photosystems with which it is closely associated. Energy is transferred from the carotenoid and chlorophyll C (or B) to chlorophyll A and the photosynthetic reaction centers where it is used to synthesize ATP and reducing power.</text>
</comment>
<evidence type="ECO:0000256" key="10">
    <source>
        <dbReference type="SAM" id="SignalP"/>
    </source>
</evidence>
<evidence type="ECO:0000256" key="3">
    <source>
        <dbReference type="ARBA" id="ARBA00005933"/>
    </source>
</evidence>
<reference evidence="12" key="1">
    <citation type="submission" date="2020-06" db="EMBL/GenBank/DDBJ databases">
        <authorList>
            <consortium name="Plant Systems Biology data submission"/>
        </authorList>
    </citation>
    <scope>NUCLEOTIDE SEQUENCE</scope>
    <source>
        <strain evidence="12">D6</strain>
    </source>
</reference>
<dbReference type="Pfam" id="PF00504">
    <property type="entry name" value="Chloroa_b-bind"/>
    <property type="match status" value="1"/>
</dbReference>
<evidence type="ECO:0000256" key="1">
    <source>
        <dbReference type="ARBA" id="ARBA00004022"/>
    </source>
</evidence>
<keyword evidence="7" id="KW-0437">Light-harvesting polypeptide</keyword>
<evidence type="ECO:0000313" key="13">
    <source>
        <dbReference type="Proteomes" id="UP001153069"/>
    </source>
</evidence>
<feature type="chain" id="PRO_5040652738" evidence="10">
    <location>
        <begin position="16"/>
        <end position="199"/>
    </location>
</feature>
<evidence type="ECO:0000256" key="8">
    <source>
        <dbReference type="ARBA" id="ARBA00044011"/>
    </source>
</evidence>
<feature type="binding site" evidence="9">
    <location>
        <position position="70"/>
    </location>
    <ligand>
        <name>chlorophyll a</name>
        <dbReference type="ChEBI" id="CHEBI:58416"/>
        <label>1</label>
    </ligand>
</feature>
<keyword evidence="10" id="KW-0732">Signal</keyword>
<keyword evidence="5" id="KW-0602">Photosynthesis</keyword>